<name>A0AAV7JE21_9METZ</name>
<reference evidence="1 2" key="1">
    <citation type="journal article" date="2023" name="BMC Biol.">
        <title>The compact genome of the sponge Oopsacas minuta (Hexactinellida) is lacking key metazoan core genes.</title>
        <authorList>
            <person name="Santini S."/>
            <person name="Schenkelaars Q."/>
            <person name="Jourda C."/>
            <person name="Duchesne M."/>
            <person name="Belahbib H."/>
            <person name="Rocher C."/>
            <person name="Selva M."/>
            <person name="Riesgo A."/>
            <person name="Vervoort M."/>
            <person name="Leys S.P."/>
            <person name="Kodjabachian L."/>
            <person name="Le Bivic A."/>
            <person name="Borchiellini C."/>
            <person name="Claverie J.M."/>
            <person name="Renard E."/>
        </authorList>
    </citation>
    <scope>NUCLEOTIDE SEQUENCE [LARGE SCALE GENOMIC DNA]</scope>
    <source>
        <strain evidence="1">SPO-2</strain>
    </source>
</reference>
<evidence type="ECO:0008006" key="3">
    <source>
        <dbReference type="Google" id="ProtNLM"/>
    </source>
</evidence>
<evidence type="ECO:0000313" key="2">
    <source>
        <dbReference type="Proteomes" id="UP001165289"/>
    </source>
</evidence>
<dbReference type="AlphaFoldDB" id="A0AAV7JE21"/>
<comment type="caution">
    <text evidence="1">The sequence shown here is derived from an EMBL/GenBank/DDBJ whole genome shotgun (WGS) entry which is preliminary data.</text>
</comment>
<accession>A0AAV7JE21</accession>
<protein>
    <recommendedName>
        <fullName evidence="3">Calponin-homology (CH) domain-containing protein</fullName>
    </recommendedName>
</protein>
<organism evidence="1 2">
    <name type="scientific">Oopsacas minuta</name>
    <dbReference type="NCBI Taxonomy" id="111878"/>
    <lineage>
        <taxon>Eukaryota</taxon>
        <taxon>Metazoa</taxon>
        <taxon>Porifera</taxon>
        <taxon>Hexactinellida</taxon>
        <taxon>Hexasterophora</taxon>
        <taxon>Lyssacinosida</taxon>
        <taxon>Leucopsacidae</taxon>
        <taxon>Oopsacas</taxon>
    </lineage>
</organism>
<dbReference type="Proteomes" id="UP001165289">
    <property type="component" value="Unassembled WGS sequence"/>
</dbReference>
<dbReference type="EMBL" id="JAKMXF010000348">
    <property type="protein sequence ID" value="KAI6646981.1"/>
    <property type="molecule type" value="Genomic_DNA"/>
</dbReference>
<gene>
    <name evidence="1" type="ORF">LOD99_8980</name>
</gene>
<sequence>MELDGMSELTFKWVQDQTRANDGSIVVKEVEDLRYAWYFNFLFYKLDKIKKVELDELKKLNSVENCKKVSLLAKELTIDLGFDPEQIDKVEIGKLKNFATNLYEYAQKKHYTLEDNDEMMMEMAGNLSCMDEPHPMDLHKFVERPGIRQENEKEKLFSFKKKSKLWPSKK</sequence>
<proteinExistence type="predicted"/>
<keyword evidence="2" id="KW-1185">Reference proteome</keyword>
<evidence type="ECO:0000313" key="1">
    <source>
        <dbReference type="EMBL" id="KAI6646981.1"/>
    </source>
</evidence>